<dbReference type="AlphaFoldDB" id="A0ABD5RVC7"/>
<sequence length="409" mass="45174">MAEDDSGHEAPTRRDYVKYGGAVVGGGLLAGCSGGESGATSVGTSTESTTGAKTNTPEDESYSVTMSPVGTVEFESVPESAMVYSQLYADAAVALGHGGAVNSLGFSWYGDILDFFLDSLDIISPDWGSLPQIYNDGLDKEVLYELDSDVHLMDPTWALSSAFGWSRVDVDEIAENVGPWFGNYFSRLNGSPPDAYAGSYEYYTMWEIVEKVSQVFREEGRYDALATVRADLRNEIASKLPEERPSVALTMYSEEEFRVYFLNEPGYARSFTRPFGATDVFAEMGGLEENTGWLDFEGMLELDPDVILQFWGITPDTNMAEMRTALESHPVGKELTAVRNDRVYASGVGGQGPIMNLFQLEMTAKQLYPEQFGEWPGYVDGEPYPEIPDEERLFDRQRVADVVNGEFEQ</sequence>
<comment type="caution">
    <text evidence="6">The sequence shown here is derived from an EMBL/GenBank/DDBJ whole genome shotgun (WGS) entry which is preliminary data.</text>
</comment>
<gene>
    <name evidence="6" type="ORF">ACFQE1_02895</name>
</gene>
<evidence type="ECO:0000256" key="2">
    <source>
        <dbReference type="ARBA" id="ARBA00022448"/>
    </source>
</evidence>
<dbReference type="Gene3D" id="3.40.50.1980">
    <property type="entry name" value="Nitrogenase molybdenum iron protein domain"/>
    <property type="match status" value="1"/>
</dbReference>
<protein>
    <submittedName>
        <fullName evidence="6">ABC transporter substrate-binding protein</fullName>
    </submittedName>
</protein>
<keyword evidence="3" id="KW-0732">Signal</keyword>
<dbReference type="PANTHER" id="PTHR30532">
    <property type="entry name" value="IRON III DICITRATE-BINDING PERIPLASMIC PROTEIN"/>
    <property type="match status" value="1"/>
</dbReference>
<comment type="subcellular location">
    <subcellularLocation>
        <location evidence="1">Cell envelope</location>
    </subcellularLocation>
</comment>
<organism evidence="6 7">
    <name type="scientific">Halobium palmae</name>
    <dbReference type="NCBI Taxonomy" id="1776492"/>
    <lineage>
        <taxon>Archaea</taxon>
        <taxon>Methanobacteriati</taxon>
        <taxon>Methanobacteriota</taxon>
        <taxon>Stenosarchaea group</taxon>
        <taxon>Halobacteria</taxon>
        <taxon>Halobacteriales</taxon>
        <taxon>Haloferacaceae</taxon>
        <taxon>Halobium</taxon>
    </lineage>
</organism>
<evidence type="ECO:0000256" key="1">
    <source>
        <dbReference type="ARBA" id="ARBA00004196"/>
    </source>
</evidence>
<feature type="domain" description="Fe/B12 periplasmic-binding" evidence="5">
    <location>
        <begin position="207"/>
        <end position="345"/>
    </location>
</feature>
<evidence type="ECO:0000259" key="5">
    <source>
        <dbReference type="Pfam" id="PF01497"/>
    </source>
</evidence>
<feature type="region of interest" description="Disordered" evidence="4">
    <location>
        <begin position="36"/>
        <end position="64"/>
    </location>
</feature>
<proteinExistence type="predicted"/>
<dbReference type="PANTHER" id="PTHR30532:SF1">
    <property type="entry name" value="IRON(3+)-HYDROXAMATE-BINDING PROTEIN FHUD"/>
    <property type="match status" value="1"/>
</dbReference>
<dbReference type="EMBL" id="JBHSWU010000013">
    <property type="protein sequence ID" value="MFC6723359.1"/>
    <property type="molecule type" value="Genomic_DNA"/>
</dbReference>
<dbReference type="Proteomes" id="UP001596328">
    <property type="component" value="Unassembled WGS sequence"/>
</dbReference>
<dbReference type="InterPro" id="IPR051313">
    <property type="entry name" value="Bact_iron-sidero_bind"/>
</dbReference>
<evidence type="ECO:0000313" key="6">
    <source>
        <dbReference type="EMBL" id="MFC6723359.1"/>
    </source>
</evidence>
<reference evidence="6 7" key="1">
    <citation type="journal article" date="2019" name="Int. J. Syst. Evol. Microbiol.">
        <title>The Global Catalogue of Microorganisms (GCM) 10K type strain sequencing project: providing services to taxonomists for standard genome sequencing and annotation.</title>
        <authorList>
            <consortium name="The Broad Institute Genomics Platform"/>
            <consortium name="The Broad Institute Genome Sequencing Center for Infectious Disease"/>
            <person name="Wu L."/>
            <person name="Ma J."/>
        </authorList>
    </citation>
    <scope>NUCLEOTIDE SEQUENCE [LARGE SCALE GENOMIC DNA]</scope>
    <source>
        <strain evidence="6 7">NBRC 111368</strain>
    </source>
</reference>
<evidence type="ECO:0000313" key="7">
    <source>
        <dbReference type="Proteomes" id="UP001596328"/>
    </source>
</evidence>
<accession>A0ABD5RVC7</accession>
<dbReference type="PROSITE" id="PS51318">
    <property type="entry name" value="TAT"/>
    <property type="match status" value="1"/>
</dbReference>
<evidence type="ECO:0000256" key="3">
    <source>
        <dbReference type="ARBA" id="ARBA00022729"/>
    </source>
</evidence>
<dbReference type="Pfam" id="PF01497">
    <property type="entry name" value="Peripla_BP_2"/>
    <property type="match status" value="1"/>
</dbReference>
<dbReference type="InterPro" id="IPR002491">
    <property type="entry name" value="ABC_transptr_periplasmic_BD"/>
</dbReference>
<dbReference type="InterPro" id="IPR006311">
    <property type="entry name" value="TAT_signal"/>
</dbReference>
<name>A0ABD5RVC7_9EURY</name>
<evidence type="ECO:0000256" key="4">
    <source>
        <dbReference type="SAM" id="MobiDB-lite"/>
    </source>
</evidence>
<keyword evidence="2" id="KW-0813">Transport</keyword>
<keyword evidence="7" id="KW-1185">Reference proteome</keyword>
<dbReference type="SUPFAM" id="SSF53807">
    <property type="entry name" value="Helical backbone' metal receptor"/>
    <property type="match status" value="1"/>
</dbReference>
<feature type="compositionally biased region" description="Low complexity" evidence="4">
    <location>
        <begin position="38"/>
        <end position="52"/>
    </location>
</feature>